<evidence type="ECO:0000256" key="3">
    <source>
        <dbReference type="ARBA" id="ARBA00022884"/>
    </source>
</evidence>
<sequence>MLVLTRRSGQAICIGDDIRIVVTRIEDGQVRIGIESRRDLLILREELRESVREGNRAAHTNPADLDRWLQEHPLREQIIPAAESGTEAIPHEDRS</sequence>
<dbReference type="GO" id="GO:0048027">
    <property type="term" value="F:mRNA 5'-UTR binding"/>
    <property type="evidence" value="ECO:0007669"/>
    <property type="project" value="UniProtKB-UniRule"/>
</dbReference>
<evidence type="ECO:0000313" key="6">
    <source>
        <dbReference type="Proteomes" id="UP000005522"/>
    </source>
</evidence>
<dbReference type="Gene3D" id="2.60.40.4380">
    <property type="entry name" value="Translational regulator CsrA"/>
    <property type="match status" value="1"/>
</dbReference>
<dbReference type="Pfam" id="PF02599">
    <property type="entry name" value="CsrA"/>
    <property type="match status" value="1"/>
</dbReference>
<keyword evidence="3 4" id="KW-0694">RNA-binding</keyword>
<dbReference type="SUPFAM" id="SSF117130">
    <property type="entry name" value="CsrA-like"/>
    <property type="match status" value="1"/>
</dbReference>
<dbReference type="GO" id="GO:1902208">
    <property type="term" value="P:regulation of bacterial-type flagellum assembly"/>
    <property type="evidence" value="ECO:0007669"/>
    <property type="project" value="UniProtKB-UniRule"/>
</dbReference>
<proteinExistence type="inferred from homology"/>
<comment type="subunit">
    <text evidence="4">Homodimer; the beta-strands of each monomer intercalate to form a hydrophobic core, while the alpha-helices form wings that extend away from the core.</text>
</comment>
<dbReference type="HAMAP" id="MF_00167">
    <property type="entry name" value="CsrA"/>
    <property type="match status" value="1"/>
</dbReference>
<name>A0A059ZTZ2_ACICK</name>
<accession>A0A059ZTZ2</accession>
<dbReference type="InterPro" id="IPR036107">
    <property type="entry name" value="CsrA_sf"/>
</dbReference>
<evidence type="ECO:0000256" key="1">
    <source>
        <dbReference type="ARBA" id="ARBA00022490"/>
    </source>
</evidence>
<evidence type="ECO:0000256" key="4">
    <source>
        <dbReference type="HAMAP-Rule" id="MF_00167"/>
    </source>
</evidence>
<keyword evidence="2 4" id="KW-0810">Translation regulation</keyword>
<reference evidence="5 6" key="1">
    <citation type="journal article" date="2009" name="J. Bacteriol.">
        <title>Draft genome sequence of the extremely acidophilic bacterium Acidithiobacillus caldus ATCC 51756 reveals metabolic versatility in the genus Acidithiobacillus.</title>
        <authorList>
            <person name="Valdes J."/>
            <person name="Quatrini R."/>
            <person name="Hallberg K."/>
            <person name="Dopson M."/>
            <person name="Valenzuela P.D."/>
            <person name="Holmes D.S."/>
        </authorList>
    </citation>
    <scope>NUCLEOTIDE SEQUENCE [LARGE SCALE GENOMIC DNA]</scope>
    <source>
        <strain evidence="6">ATCC 51756 / DSM 8584 / KU</strain>
    </source>
</reference>
<dbReference type="GO" id="GO:0006402">
    <property type="term" value="P:mRNA catabolic process"/>
    <property type="evidence" value="ECO:0007669"/>
    <property type="project" value="InterPro"/>
</dbReference>
<protein>
    <recommendedName>
        <fullName evidence="4">Translational regulator CsrA</fullName>
    </recommendedName>
</protein>
<dbReference type="InterPro" id="IPR003751">
    <property type="entry name" value="CsrA"/>
</dbReference>
<evidence type="ECO:0000313" key="5">
    <source>
        <dbReference type="EMBL" id="AIA55095.1"/>
    </source>
</evidence>
<dbReference type="GO" id="GO:0006109">
    <property type="term" value="P:regulation of carbohydrate metabolic process"/>
    <property type="evidence" value="ECO:0007669"/>
    <property type="project" value="InterPro"/>
</dbReference>
<dbReference type="RefSeq" id="WP_004871950.1">
    <property type="nucleotide sequence ID" value="NZ_CP005986.1"/>
</dbReference>
<dbReference type="SMR" id="A0A059ZTZ2"/>
<gene>
    <name evidence="4" type="primary">csrA</name>
    <name evidence="5" type="ORF">Acaty_c1227</name>
</gene>
<dbReference type="AlphaFoldDB" id="A0A059ZTZ2"/>
<comment type="function">
    <text evidence="4">A translational regulator that binds mRNA to regulate translation initiation and/or mRNA stability. Usually binds in the 5'-UTR at or near the Shine-Dalgarno sequence preventing ribosome-binding, thus repressing translation. Its main target seems to be the major flagellin gene, while its function is anatagonized by FliW.</text>
</comment>
<keyword evidence="1 4" id="KW-0963">Cytoplasm</keyword>
<dbReference type="Proteomes" id="UP000005522">
    <property type="component" value="Chromosome"/>
</dbReference>
<dbReference type="KEGG" id="acz:Acaty_c1227"/>
<keyword evidence="4" id="KW-1005">Bacterial flagellum biogenesis</keyword>
<dbReference type="eggNOG" id="COG1551">
    <property type="taxonomic scope" value="Bacteria"/>
</dbReference>
<comment type="subcellular location">
    <subcellularLocation>
        <location evidence="4">Cytoplasm</location>
    </subcellularLocation>
</comment>
<organism evidence="5 6">
    <name type="scientific">Acidithiobacillus caldus (strain ATCC 51756 / DSM 8584 / KU)</name>
    <dbReference type="NCBI Taxonomy" id="637389"/>
    <lineage>
        <taxon>Bacteria</taxon>
        <taxon>Pseudomonadati</taxon>
        <taxon>Pseudomonadota</taxon>
        <taxon>Acidithiobacillia</taxon>
        <taxon>Acidithiobacillales</taxon>
        <taxon>Acidithiobacillaceae</taxon>
        <taxon>Acidithiobacillus</taxon>
    </lineage>
</organism>
<dbReference type="GeneID" id="92931435"/>
<keyword evidence="4" id="KW-0678">Repressor</keyword>
<comment type="similarity">
    <text evidence="4">Belongs to the CsrA/RsmA family.</text>
</comment>
<dbReference type="PANTHER" id="PTHR34984:SF1">
    <property type="entry name" value="CARBON STORAGE REGULATOR"/>
    <property type="match status" value="1"/>
</dbReference>
<dbReference type="PANTHER" id="PTHR34984">
    <property type="entry name" value="CARBON STORAGE REGULATOR"/>
    <property type="match status" value="1"/>
</dbReference>
<evidence type="ECO:0000256" key="2">
    <source>
        <dbReference type="ARBA" id="ARBA00022845"/>
    </source>
</evidence>
<dbReference type="EMBL" id="CP005986">
    <property type="protein sequence ID" value="AIA55095.1"/>
    <property type="molecule type" value="Genomic_DNA"/>
</dbReference>
<dbReference type="GO" id="GO:0045947">
    <property type="term" value="P:negative regulation of translational initiation"/>
    <property type="evidence" value="ECO:0007669"/>
    <property type="project" value="UniProtKB-UniRule"/>
</dbReference>
<dbReference type="GO" id="GO:0005829">
    <property type="term" value="C:cytosol"/>
    <property type="evidence" value="ECO:0007669"/>
    <property type="project" value="TreeGrafter"/>
</dbReference>
<dbReference type="HOGENOM" id="CLU_164837_0_2_6"/>
<dbReference type="GO" id="GO:0044781">
    <property type="term" value="P:bacterial-type flagellum organization"/>
    <property type="evidence" value="ECO:0007669"/>
    <property type="project" value="UniProtKB-KW"/>
</dbReference>